<sequence>MMSRLSSSSSVVIPIDPASIAAIESCINRELLRCETLLQAATAERRYEVALIHAENAYTVATECHLPAMQAKANFYKAQCFKKLGLRYLAHDCRNKAAEELQRNTDSLSRECIAEMEAFQKVDVGDRGNAGDDRAADEDIDWIAAGEANGSSQEKHLVRDEKGRIIEILSEKPSLRSMKGRDFVIPNSMV</sequence>
<name>R8BVX6_PHAM7</name>
<reference evidence="2" key="1">
    <citation type="journal article" date="2013" name="Genome Announc.">
        <title>Draft genome sequence of the ascomycete Phaeoacremonium aleophilum strain UCR-PA7, a causal agent of the esca disease complex in grapevines.</title>
        <authorList>
            <person name="Blanco-Ulate B."/>
            <person name="Rolshausen P."/>
            <person name="Cantu D."/>
        </authorList>
    </citation>
    <scope>NUCLEOTIDE SEQUENCE [LARGE SCALE GENOMIC DNA]</scope>
    <source>
        <strain evidence="2">UCR-PA7</strain>
    </source>
</reference>
<dbReference type="Proteomes" id="UP000014074">
    <property type="component" value="Unassembled WGS sequence"/>
</dbReference>
<dbReference type="AlphaFoldDB" id="R8BVX6"/>
<proteinExistence type="predicted"/>
<evidence type="ECO:0000313" key="2">
    <source>
        <dbReference type="Proteomes" id="UP000014074"/>
    </source>
</evidence>
<dbReference type="RefSeq" id="XP_007911778.1">
    <property type="nucleotide sequence ID" value="XM_007913587.1"/>
</dbReference>
<keyword evidence="2" id="KW-1185">Reference proteome</keyword>
<dbReference type="HOGENOM" id="CLU_1428920_0_0_1"/>
<dbReference type="GeneID" id="19329938"/>
<gene>
    <name evidence="1" type="ORF">UCRPA7_998</name>
</gene>
<accession>R8BVX6</accession>
<dbReference type="KEGG" id="tmn:UCRPA7_998"/>
<protein>
    <submittedName>
        <fullName evidence="1">Uncharacterized protein</fullName>
    </submittedName>
</protein>
<dbReference type="EMBL" id="KB932820">
    <property type="protein sequence ID" value="EOO03449.1"/>
    <property type="molecule type" value="Genomic_DNA"/>
</dbReference>
<organism evidence="1 2">
    <name type="scientific">Phaeoacremonium minimum (strain UCR-PA7)</name>
    <name type="common">Esca disease fungus</name>
    <name type="synonym">Togninia minima</name>
    <dbReference type="NCBI Taxonomy" id="1286976"/>
    <lineage>
        <taxon>Eukaryota</taxon>
        <taxon>Fungi</taxon>
        <taxon>Dikarya</taxon>
        <taxon>Ascomycota</taxon>
        <taxon>Pezizomycotina</taxon>
        <taxon>Sordariomycetes</taxon>
        <taxon>Sordariomycetidae</taxon>
        <taxon>Togniniales</taxon>
        <taxon>Togniniaceae</taxon>
        <taxon>Phaeoacremonium</taxon>
    </lineage>
</organism>
<evidence type="ECO:0000313" key="1">
    <source>
        <dbReference type="EMBL" id="EOO03449.1"/>
    </source>
</evidence>